<evidence type="ECO:0000313" key="1">
    <source>
        <dbReference type="EMBL" id="CCO14488.1"/>
    </source>
</evidence>
<reference evidence="1 2" key="1">
    <citation type="submission" date="2011-10" db="EMBL/GenBank/DDBJ databases">
        <authorList>
            <person name="Genoscope - CEA"/>
        </authorList>
    </citation>
    <scope>NUCLEOTIDE SEQUENCE [LARGE SCALE GENOMIC DNA]</scope>
    <source>
        <strain evidence="1 2">RCC 1105</strain>
    </source>
</reference>
<sequence>MQNYVRRAALALRSGASSFVVNAQQRTTSVNNFPVRAYAASGESPVPLISTAVGSRTTSLAECFQRLSQINAEIKESRQLRLGGKEVKMFLTVGATEADLKKALDSMEFSYVEVEKARDTMQDIKGPYCETSPLLPFVRRIQLRAPYTKAIEMKITDLMCKQGVTISHLDQYRSGKDIIMEGIAHMPTGVAEFPKLDEAIFVQNLEKEGIMVKEFSKIVGNPVNK</sequence>
<gene>
    <name evidence="1" type="ORF">Bathy01g03680</name>
</gene>
<dbReference type="KEGG" id="bpg:Bathy01g03680"/>
<evidence type="ECO:0000313" key="2">
    <source>
        <dbReference type="Proteomes" id="UP000198341"/>
    </source>
</evidence>
<accession>K8EZ35</accession>
<name>K8EZ35_9CHLO</name>
<protein>
    <submittedName>
        <fullName evidence="1">Uncharacterized protein</fullName>
    </submittedName>
</protein>
<dbReference type="AlphaFoldDB" id="K8EZ35"/>
<keyword evidence="2" id="KW-1185">Reference proteome</keyword>
<proteinExistence type="predicted"/>
<dbReference type="OrthoDB" id="495748at2759"/>
<dbReference type="EMBL" id="FO082278">
    <property type="protein sequence ID" value="CCO14488.1"/>
    <property type="molecule type" value="Genomic_DNA"/>
</dbReference>
<organism evidence="1 2">
    <name type="scientific">Bathycoccus prasinos</name>
    <dbReference type="NCBI Taxonomy" id="41875"/>
    <lineage>
        <taxon>Eukaryota</taxon>
        <taxon>Viridiplantae</taxon>
        <taxon>Chlorophyta</taxon>
        <taxon>Mamiellophyceae</taxon>
        <taxon>Mamiellales</taxon>
        <taxon>Bathycoccaceae</taxon>
        <taxon>Bathycoccus</taxon>
    </lineage>
</organism>
<dbReference type="Proteomes" id="UP000198341">
    <property type="component" value="Chromosome 1"/>
</dbReference>
<dbReference type="GeneID" id="19018103"/>
<dbReference type="RefSeq" id="XP_007515609.1">
    <property type="nucleotide sequence ID" value="XM_007515547.1"/>
</dbReference>